<reference evidence="1" key="1">
    <citation type="journal article" date="2014" name="Front. Microbiol.">
        <title>High frequency of phylogenetically diverse reductive dehalogenase-homologous genes in deep subseafloor sedimentary metagenomes.</title>
        <authorList>
            <person name="Kawai M."/>
            <person name="Futagami T."/>
            <person name="Toyoda A."/>
            <person name="Takaki Y."/>
            <person name="Nishi S."/>
            <person name="Hori S."/>
            <person name="Arai W."/>
            <person name="Tsubouchi T."/>
            <person name="Morono Y."/>
            <person name="Uchiyama I."/>
            <person name="Ito T."/>
            <person name="Fujiyama A."/>
            <person name="Inagaki F."/>
            <person name="Takami H."/>
        </authorList>
    </citation>
    <scope>NUCLEOTIDE SEQUENCE</scope>
    <source>
        <strain evidence="1">Expedition CK06-06</strain>
    </source>
</reference>
<organism evidence="1">
    <name type="scientific">marine sediment metagenome</name>
    <dbReference type="NCBI Taxonomy" id="412755"/>
    <lineage>
        <taxon>unclassified sequences</taxon>
        <taxon>metagenomes</taxon>
        <taxon>ecological metagenomes</taxon>
    </lineage>
</organism>
<protein>
    <submittedName>
        <fullName evidence="1">Uncharacterized protein</fullName>
    </submittedName>
</protein>
<evidence type="ECO:0000313" key="1">
    <source>
        <dbReference type="EMBL" id="GAI32971.1"/>
    </source>
</evidence>
<accession>X1NS09</accession>
<gene>
    <name evidence="1" type="ORF">S06H3_49015</name>
</gene>
<feature type="non-terminal residue" evidence="1">
    <location>
        <position position="184"/>
    </location>
</feature>
<name>X1NS09_9ZZZZ</name>
<dbReference type="EMBL" id="BARV01030917">
    <property type="protein sequence ID" value="GAI32971.1"/>
    <property type="molecule type" value="Genomic_DNA"/>
</dbReference>
<comment type="caution">
    <text evidence="1">The sequence shown here is derived from an EMBL/GenBank/DDBJ whole genome shotgun (WGS) entry which is preliminary data.</text>
</comment>
<sequence>MEVALLKQSHEDKFLEAGYYLGLQFKTGWVVSRILGREWANLRPFSVGIVNAGLSSAWNEIQDATGKHYLEPSNRDFWYHTFWGLNTPNARVYVKYPTKDAIGSLTTTERVVAGDVGYIPGEDSPYEGPFSVKTELFTAFERYPAYLVSNVTGDNFANVMFHFDTAKYSYRLIKDKKLIEELLL</sequence>
<dbReference type="AlphaFoldDB" id="X1NS09"/>
<proteinExistence type="predicted"/>